<gene>
    <name evidence="2" type="ORF">ACHIPV_29685</name>
    <name evidence="1" type="ORF">ACHIRB_09790</name>
</gene>
<name>A0ABW7KY66_9NOCA</name>
<reference evidence="3 4" key="1">
    <citation type="submission" date="2024-10" db="EMBL/GenBank/DDBJ databases">
        <authorList>
            <person name="Riesco R."/>
        </authorList>
    </citation>
    <scope>NUCLEOTIDE SEQUENCE [LARGE SCALE GENOMIC DNA]</scope>
    <source>
        <strain evidence="2 3">NCIMB 15448</strain>
        <strain evidence="1 4">NCIMB 15450</strain>
    </source>
</reference>
<dbReference type="EMBL" id="JBIMSP010000121">
    <property type="protein sequence ID" value="MFH5246002.1"/>
    <property type="molecule type" value="Genomic_DNA"/>
</dbReference>
<sequence>MRVRFRRIQGDWTWRAARAGPGKQSARARAPFRALDSARADPVGIIDFDRESVVLFWEHDVNGVGQDDVESLRDPSEAFSGCICVFCRQAVADLVPAAVPADSTTDVLVHRVVDVSRVAGFGVDSGNVLVFFAPSVEVLRSVTHCGNPFWRCDKVIERVE</sequence>
<proteinExistence type="predicted"/>
<organism evidence="2 3">
    <name type="scientific">Antrihabitans spumae</name>
    <dbReference type="NCBI Taxonomy" id="3373370"/>
    <lineage>
        <taxon>Bacteria</taxon>
        <taxon>Bacillati</taxon>
        <taxon>Actinomycetota</taxon>
        <taxon>Actinomycetes</taxon>
        <taxon>Mycobacteriales</taxon>
        <taxon>Nocardiaceae</taxon>
        <taxon>Antrihabitans</taxon>
    </lineage>
</organism>
<dbReference type="EMBL" id="JBIMSN010000040">
    <property type="protein sequence ID" value="MFH5228860.1"/>
    <property type="molecule type" value="Genomic_DNA"/>
</dbReference>
<keyword evidence="4" id="KW-1185">Reference proteome</keyword>
<evidence type="ECO:0000313" key="4">
    <source>
        <dbReference type="Proteomes" id="UP001609219"/>
    </source>
</evidence>
<evidence type="ECO:0000313" key="3">
    <source>
        <dbReference type="Proteomes" id="UP001609176"/>
    </source>
</evidence>
<dbReference type="Proteomes" id="UP001609176">
    <property type="component" value="Unassembled WGS sequence"/>
</dbReference>
<evidence type="ECO:0000313" key="1">
    <source>
        <dbReference type="EMBL" id="MFH5228860.1"/>
    </source>
</evidence>
<comment type="caution">
    <text evidence="2">The sequence shown here is derived from an EMBL/GenBank/DDBJ whole genome shotgun (WGS) entry which is preliminary data.</text>
</comment>
<dbReference type="RefSeq" id="WP_395126666.1">
    <property type="nucleotide sequence ID" value="NZ_JBIMSN010000040.1"/>
</dbReference>
<evidence type="ECO:0000313" key="2">
    <source>
        <dbReference type="EMBL" id="MFH5246002.1"/>
    </source>
</evidence>
<protein>
    <submittedName>
        <fullName evidence="2">Uncharacterized protein</fullName>
    </submittedName>
</protein>
<accession>A0ABW7KY66</accession>
<dbReference type="Proteomes" id="UP001609219">
    <property type="component" value="Unassembled WGS sequence"/>
</dbReference>